<gene>
    <name evidence="2" type="ORF">AAY24_05005</name>
</gene>
<dbReference type="PANTHER" id="PTHR42828:SF3">
    <property type="entry name" value="THREONYLCARBAMOYL-AMP SYNTHASE"/>
    <property type="match status" value="1"/>
</dbReference>
<dbReference type="SUPFAM" id="SSF55821">
    <property type="entry name" value="YrdC/RibB"/>
    <property type="match status" value="1"/>
</dbReference>
<dbReference type="Pfam" id="PF01300">
    <property type="entry name" value="Sua5_yciO_yrdC"/>
    <property type="match status" value="1"/>
</dbReference>
<keyword evidence="3" id="KW-1185">Reference proteome</keyword>
<dbReference type="PANTHER" id="PTHR42828">
    <property type="entry name" value="DHBP SYNTHASE RIBB-LIKE ALPHA/BETA DOMAIN-CONTAINING PROTEIN"/>
    <property type="match status" value="1"/>
</dbReference>
<dbReference type="NCBIfam" id="TIGR00057">
    <property type="entry name" value="L-threonylcarbamoyladenylate synthase"/>
    <property type="match status" value="1"/>
</dbReference>
<dbReference type="EMBL" id="CP011412">
    <property type="protein sequence ID" value="AKH19820.1"/>
    <property type="molecule type" value="Genomic_DNA"/>
</dbReference>
<dbReference type="Proteomes" id="UP000034410">
    <property type="component" value="Chromosome"/>
</dbReference>
<dbReference type="KEGG" id="seds:AAY24_05005"/>
<name>A0A0F7JY71_9GAMM</name>
<feature type="domain" description="YrdC-like" evidence="1">
    <location>
        <begin position="14"/>
        <end position="200"/>
    </location>
</feature>
<dbReference type="GO" id="GO:0003725">
    <property type="term" value="F:double-stranded RNA binding"/>
    <property type="evidence" value="ECO:0007669"/>
    <property type="project" value="InterPro"/>
</dbReference>
<proteinExistence type="predicted"/>
<evidence type="ECO:0000259" key="1">
    <source>
        <dbReference type="PROSITE" id="PS51163"/>
    </source>
</evidence>
<protein>
    <recommendedName>
        <fullName evidence="1">YrdC-like domain-containing protein</fullName>
    </recommendedName>
</protein>
<dbReference type="InterPro" id="IPR006070">
    <property type="entry name" value="Sua5-like_dom"/>
</dbReference>
<organism evidence="2 3">
    <name type="scientific">Sedimenticola thiotaurini</name>
    <dbReference type="NCBI Taxonomy" id="1543721"/>
    <lineage>
        <taxon>Bacteria</taxon>
        <taxon>Pseudomonadati</taxon>
        <taxon>Pseudomonadota</taxon>
        <taxon>Gammaproteobacteria</taxon>
        <taxon>Chromatiales</taxon>
        <taxon>Sedimenticolaceae</taxon>
        <taxon>Sedimenticola</taxon>
    </lineage>
</organism>
<evidence type="ECO:0000313" key="2">
    <source>
        <dbReference type="EMBL" id="AKH19820.1"/>
    </source>
</evidence>
<reference evidence="2 3" key="1">
    <citation type="journal article" date="2015" name="Genome Announc.">
        <title>Complete Genome Sequence of Sedimenticola thiotaurini Strain SIP-G1, a Polyphosphate- and Polyhydroxyalkanoate-Accumulating Sulfur-Oxidizing Gammaproteobacterium Isolated from Salt Marsh Sediments.</title>
        <authorList>
            <person name="Flood B.E."/>
            <person name="Jones D.S."/>
            <person name="Bailey J.V."/>
        </authorList>
    </citation>
    <scope>NUCLEOTIDE SEQUENCE [LARGE SCALE GENOMIC DNA]</scope>
    <source>
        <strain evidence="2 3">SIP-G1</strain>
    </source>
</reference>
<sequence>MAQFFQIHPENPQLRLIRSAVDIIRQGGVVVYPTDSSYALGCHIGDKAAMERIRAIRRLDDKHNFTLVCRDLSEIANYAKLDNHHYRMLKNLTPGPYTFISKATKQVPRRLQHPKKKTIGIRVPDNVIVRALLAELDEPIMSSTLILPGEEMPLTDPYEMRDILSHQVDLVIDGGYCGFEDSTVVDIEGDTPFVVRAGKGDTSLFET</sequence>
<accession>A0A0F7JY71</accession>
<dbReference type="OrthoDB" id="9781656at2"/>
<dbReference type="InterPro" id="IPR017945">
    <property type="entry name" value="DHBP_synth_RibB-like_a/b_dom"/>
</dbReference>
<dbReference type="AlphaFoldDB" id="A0A0F7JY71"/>
<dbReference type="Gene3D" id="3.90.870.10">
    <property type="entry name" value="DHBP synthase"/>
    <property type="match status" value="1"/>
</dbReference>
<evidence type="ECO:0000313" key="3">
    <source>
        <dbReference type="Proteomes" id="UP000034410"/>
    </source>
</evidence>
<dbReference type="PATRIC" id="fig|1543721.4.peg.1043"/>
<dbReference type="PROSITE" id="PS51163">
    <property type="entry name" value="YRDC"/>
    <property type="match status" value="1"/>
</dbReference>
<dbReference type="RefSeq" id="WP_046858756.1">
    <property type="nucleotide sequence ID" value="NZ_CP011412.1"/>
</dbReference>
<dbReference type="InterPro" id="IPR052532">
    <property type="entry name" value="SUA5_domain"/>
</dbReference>